<feature type="transmembrane region" description="Helical" evidence="6">
    <location>
        <begin position="246"/>
        <end position="265"/>
    </location>
</feature>
<dbReference type="PANTHER" id="PTHR31465:SF11">
    <property type="entry name" value="DOMAIN PROTEIN, PUTATIVE (AFU_ORTHOLOGUE AFUA_3G10770)-RELATED"/>
    <property type="match status" value="1"/>
</dbReference>
<evidence type="ECO:0000256" key="1">
    <source>
        <dbReference type="ARBA" id="ARBA00004141"/>
    </source>
</evidence>
<keyword evidence="8" id="KW-1185">Reference proteome</keyword>
<reference evidence="7" key="1">
    <citation type="submission" date="2016-12" db="EMBL/GenBank/DDBJ databases">
        <title>The genomes of Aspergillus section Nigri reveals drivers in fungal speciation.</title>
        <authorList>
            <consortium name="DOE Joint Genome Institute"/>
            <person name="Vesth T.C."/>
            <person name="Nybo J."/>
            <person name="Theobald S."/>
            <person name="Brandl J."/>
            <person name="Frisvad J.C."/>
            <person name="Nielsen K.F."/>
            <person name="Lyhne E.K."/>
            <person name="Kogle M.E."/>
            <person name="Kuo A."/>
            <person name="Riley R."/>
            <person name="Clum A."/>
            <person name="Nolan M."/>
            <person name="Lipzen A."/>
            <person name="Salamov A."/>
            <person name="Henrissat B."/>
            <person name="Wiebenga A."/>
            <person name="De vries R.P."/>
            <person name="Grigoriev I.V."/>
            <person name="Mortensen U.H."/>
            <person name="Andersen M.R."/>
            <person name="Baker S.E."/>
        </authorList>
    </citation>
    <scope>NUCLEOTIDE SEQUENCE</scope>
    <source>
        <strain evidence="7">IBT 28561</strain>
    </source>
</reference>
<dbReference type="GeneID" id="36542262"/>
<accession>A0A2I1DE69</accession>
<feature type="transmembrane region" description="Helical" evidence="6">
    <location>
        <begin position="128"/>
        <end position="147"/>
    </location>
</feature>
<evidence type="ECO:0000256" key="3">
    <source>
        <dbReference type="ARBA" id="ARBA00022989"/>
    </source>
</evidence>
<keyword evidence="4 6" id="KW-0472">Membrane</keyword>
<sequence length="303" mass="33358">MSDFRKQLQTGCYALIEGHGTAYGYQPSLAAGIVFLALFGLSLLAHMVQMTWTRTWWCAVFSVGCLTEILGWVGRTWSAQCPYNMNAFLMQISTLIIAPTFFTAGIYILLGQFIHLLGRQSSILTPSLYLWIFCTCDVISLIVQAIGGAMASAETSKPNGNTDPGTHIMVAGIVFQMFSITVFVACAADFVRRCLRYRLLRTVSGSLVPLFAAMIFSVLCIYTRSIYRTIELSEGWSGYLITNERYFVALDGAMMVVAVVVFNVFHPGMLMPRGKGSESERESEMRSGVSSSCGLNGAGMEEY</sequence>
<feature type="transmembrane region" description="Helical" evidence="6">
    <location>
        <begin position="55"/>
        <end position="74"/>
    </location>
</feature>
<dbReference type="GO" id="GO:0005886">
    <property type="term" value="C:plasma membrane"/>
    <property type="evidence" value="ECO:0007669"/>
    <property type="project" value="TreeGrafter"/>
</dbReference>
<feature type="transmembrane region" description="Helical" evidence="6">
    <location>
        <begin position="29"/>
        <end position="48"/>
    </location>
</feature>
<evidence type="ECO:0000256" key="5">
    <source>
        <dbReference type="SAM" id="MobiDB-lite"/>
    </source>
</evidence>
<keyword evidence="3 6" id="KW-1133">Transmembrane helix</keyword>
<evidence type="ECO:0000256" key="6">
    <source>
        <dbReference type="SAM" id="Phobius"/>
    </source>
</evidence>
<organism evidence="7 8">
    <name type="scientific">Aspergillus campestris (strain IBT 28561)</name>
    <dbReference type="NCBI Taxonomy" id="1392248"/>
    <lineage>
        <taxon>Eukaryota</taxon>
        <taxon>Fungi</taxon>
        <taxon>Dikarya</taxon>
        <taxon>Ascomycota</taxon>
        <taxon>Pezizomycotina</taxon>
        <taxon>Eurotiomycetes</taxon>
        <taxon>Eurotiomycetidae</taxon>
        <taxon>Eurotiales</taxon>
        <taxon>Aspergillaceae</taxon>
        <taxon>Aspergillus</taxon>
        <taxon>Aspergillus subgen. Circumdati</taxon>
    </lineage>
</organism>
<feature type="transmembrane region" description="Helical" evidence="6">
    <location>
        <begin position="94"/>
        <end position="116"/>
    </location>
</feature>
<evidence type="ECO:0000313" key="8">
    <source>
        <dbReference type="Proteomes" id="UP000234254"/>
    </source>
</evidence>
<feature type="transmembrane region" description="Helical" evidence="6">
    <location>
        <begin position="167"/>
        <end position="191"/>
    </location>
</feature>
<dbReference type="Proteomes" id="UP000234254">
    <property type="component" value="Unassembled WGS sequence"/>
</dbReference>
<dbReference type="AlphaFoldDB" id="A0A2I1DE69"/>
<dbReference type="EMBL" id="MSFM01000001">
    <property type="protein sequence ID" value="PKY08140.1"/>
    <property type="molecule type" value="Genomic_DNA"/>
</dbReference>
<name>A0A2I1DE69_ASPC2</name>
<comment type="subcellular location">
    <subcellularLocation>
        <location evidence="1">Membrane</location>
        <topology evidence="1">Multi-pass membrane protein</topology>
    </subcellularLocation>
</comment>
<dbReference type="RefSeq" id="XP_024696734.1">
    <property type="nucleotide sequence ID" value="XM_024834738.1"/>
</dbReference>
<dbReference type="Pfam" id="PF04479">
    <property type="entry name" value="RTA1"/>
    <property type="match status" value="1"/>
</dbReference>
<dbReference type="VEuPathDB" id="FungiDB:P168DRAFT_262289"/>
<gene>
    <name evidence="7" type="ORF">P168DRAFT_262289</name>
</gene>
<dbReference type="OrthoDB" id="1844152at2759"/>
<dbReference type="InterPro" id="IPR007568">
    <property type="entry name" value="RTA1"/>
</dbReference>
<evidence type="ECO:0000256" key="2">
    <source>
        <dbReference type="ARBA" id="ARBA00022692"/>
    </source>
</evidence>
<evidence type="ECO:0000256" key="4">
    <source>
        <dbReference type="ARBA" id="ARBA00023136"/>
    </source>
</evidence>
<proteinExistence type="predicted"/>
<protein>
    <submittedName>
        <fullName evidence="7">RTA1-domain-containing protein</fullName>
    </submittedName>
</protein>
<evidence type="ECO:0000313" key="7">
    <source>
        <dbReference type="EMBL" id="PKY08140.1"/>
    </source>
</evidence>
<comment type="caution">
    <text evidence="7">The sequence shown here is derived from an EMBL/GenBank/DDBJ whole genome shotgun (WGS) entry which is preliminary data.</text>
</comment>
<feature type="transmembrane region" description="Helical" evidence="6">
    <location>
        <begin position="203"/>
        <end position="226"/>
    </location>
</feature>
<keyword evidence="2 6" id="KW-0812">Transmembrane</keyword>
<feature type="region of interest" description="Disordered" evidence="5">
    <location>
        <begin position="273"/>
        <end position="303"/>
    </location>
</feature>
<dbReference type="PANTHER" id="PTHR31465">
    <property type="entry name" value="PROTEIN RTA1-RELATED"/>
    <property type="match status" value="1"/>
</dbReference>
<dbReference type="GO" id="GO:0000324">
    <property type="term" value="C:fungal-type vacuole"/>
    <property type="evidence" value="ECO:0007669"/>
    <property type="project" value="TreeGrafter"/>
</dbReference>
<feature type="compositionally biased region" description="Basic and acidic residues" evidence="5">
    <location>
        <begin position="275"/>
        <end position="285"/>
    </location>
</feature>